<dbReference type="Pfam" id="PF19457">
    <property type="entry name" value="DUF5994"/>
    <property type="match status" value="1"/>
</dbReference>
<comment type="caution">
    <text evidence="1">The sequence shown here is derived from an EMBL/GenBank/DDBJ whole genome shotgun (WGS) entry which is preliminary data.</text>
</comment>
<dbReference type="RefSeq" id="WP_351960290.1">
    <property type="nucleotide sequence ID" value="NZ_JBEOZM010000019.1"/>
</dbReference>
<dbReference type="EMBL" id="JBEOZM010000019">
    <property type="protein sequence ID" value="MER6271943.1"/>
    <property type="molecule type" value="Genomic_DNA"/>
</dbReference>
<organism evidence="1 2">
    <name type="scientific">Streptomyces sp. 900105755</name>
    <dbReference type="NCBI Taxonomy" id="3154389"/>
    <lineage>
        <taxon>Bacteria</taxon>
        <taxon>Bacillati</taxon>
        <taxon>Actinomycetota</taxon>
        <taxon>Actinomycetes</taxon>
        <taxon>Kitasatosporales</taxon>
        <taxon>Streptomycetaceae</taxon>
        <taxon>Streptomyces</taxon>
    </lineage>
</organism>
<gene>
    <name evidence="1" type="ORF">ABT211_32330</name>
</gene>
<reference evidence="1 2" key="1">
    <citation type="submission" date="2024-06" db="EMBL/GenBank/DDBJ databases">
        <title>The Natural Products Discovery Center: Release of the First 8490 Sequenced Strains for Exploring Actinobacteria Biosynthetic Diversity.</title>
        <authorList>
            <person name="Kalkreuter E."/>
            <person name="Kautsar S.A."/>
            <person name="Yang D."/>
            <person name="Bader C.D."/>
            <person name="Teijaro C.N."/>
            <person name="Fluegel L."/>
            <person name="Davis C.M."/>
            <person name="Simpson J.R."/>
            <person name="Lauterbach L."/>
            <person name="Steele A.D."/>
            <person name="Gui C."/>
            <person name="Meng S."/>
            <person name="Li G."/>
            <person name="Viehrig K."/>
            <person name="Ye F."/>
            <person name="Su P."/>
            <person name="Kiefer A.F."/>
            <person name="Nichols A."/>
            <person name="Cepeda A.J."/>
            <person name="Yan W."/>
            <person name="Fan B."/>
            <person name="Jiang Y."/>
            <person name="Adhikari A."/>
            <person name="Zheng C.-J."/>
            <person name="Schuster L."/>
            <person name="Cowan T.M."/>
            <person name="Smanski M.J."/>
            <person name="Chevrette M.G."/>
            <person name="De Carvalho L.P.S."/>
            <person name="Shen B."/>
        </authorList>
    </citation>
    <scope>NUCLEOTIDE SEQUENCE [LARGE SCALE GENOMIC DNA]</scope>
    <source>
        <strain evidence="1 2">NPDC001694</strain>
    </source>
</reference>
<evidence type="ECO:0000313" key="2">
    <source>
        <dbReference type="Proteomes" id="UP001490365"/>
    </source>
</evidence>
<proteinExistence type="predicted"/>
<dbReference type="InterPro" id="IPR046036">
    <property type="entry name" value="DUF5994"/>
</dbReference>
<evidence type="ECO:0000313" key="1">
    <source>
        <dbReference type="EMBL" id="MER6271943.1"/>
    </source>
</evidence>
<keyword evidence="2" id="KW-1185">Reference proteome</keyword>
<sequence>MDSLTPPTGDRPPGDAHTYRMPLARLSLTPEASHGPLDGAWWPRCDALELELPALVGSLDPGRGTVTRVTVGAAAWPDAPLTVSAPDHVIEVVLSDVTAEEHAISLDCGTVGRWELLVVPPDEPAGTAERLLSAAADPWNPLSAQRTFARIEGGLGRESTEARHGP</sequence>
<dbReference type="Proteomes" id="UP001490365">
    <property type="component" value="Unassembled WGS sequence"/>
</dbReference>
<accession>A0ABV1TPI4</accession>
<protein>
    <submittedName>
        <fullName evidence="1">DUF5994 family protein</fullName>
    </submittedName>
</protein>
<name>A0ABV1TPI4_9ACTN</name>